<dbReference type="EMBL" id="WPCR01000009">
    <property type="protein sequence ID" value="NHM14640.1"/>
    <property type="molecule type" value="Genomic_DNA"/>
</dbReference>
<proteinExistence type="predicted"/>
<dbReference type="Proteomes" id="UP000671910">
    <property type="component" value="Chromosome"/>
</dbReference>
<protein>
    <submittedName>
        <fullName evidence="2">Uncharacterized protein</fullName>
    </submittedName>
</protein>
<evidence type="ECO:0000313" key="4">
    <source>
        <dbReference type="Proteomes" id="UP000671910"/>
    </source>
</evidence>
<organism evidence="2 4">
    <name type="scientific">Xiamenia xianingshaonis</name>
    <dbReference type="NCBI Taxonomy" id="2682776"/>
    <lineage>
        <taxon>Bacteria</taxon>
        <taxon>Bacillati</taxon>
        <taxon>Actinomycetota</taxon>
        <taxon>Coriobacteriia</taxon>
        <taxon>Eggerthellales</taxon>
        <taxon>Eggerthellaceae</taxon>
        <taxon>Xiamenia</taxon>
    </lineage>
</organism>
<keyword evidence="3" id="KW-1185">Reference proteome</keyword>
<evidence type="ECO:0000313" key="1">
    <source>
        <dbReference type="EMBL" id="NHM14640.1"/>
    </source>
</evidence>
<dbReference type="RefSeq" id="WP_165060981.1">
    <property type="nucleotide sequence ID" value="NZ_CP072829.1"/>
</dbReference>
<reference evidence="1 3" key="1">
    <citation type="submission" date="2019-11" db="EMBL/GenBank/DDBJ databases">
        <title>Eggerthellaceae novel genus isolated from the rectal contents of marmort.</title>
        <authorList>
            <person name="Zhang G."/>
        </authorList>
    </citation>
    <scope>NUCLEOTIDE SEQUENCE [LARGE SCALE GENOMIC DNA]</scope>
    <source>
        <strain evidence="3">zg-886</strain>
        <strain evidence="1">Zg-886</strain>
    </source>
</reference>
<evidence type="ECO:0000313" key="3">
    <source>
        <dbReference type="Proteomes" id="UP000636394"/>
    </source>
</evidence>
<accession>A0A9E6SUB8</accession>
<dbReference type="EMBL" id="CP072829">
    <property type="protein sequence ID" value="QTU84323.1"/>
    <property type="molecule type" value="Genomic_DNA"/>
</dbReference>
<dbReference type="Proteomes" id="UP000636394">
    <property type="component" value="Unassembled WGS sequence"/>
</dbReference>
<reference evidence="2" key="2">
    <citation type="submission" date="2021-04" db="EMBL/GenBank/DDBJ databases">
        <title>Novel species in family Eggerthellaceae.</title>
        <authorList>
            <person name="Zhang G."/>
        </authorList>
    </citation>
    <scope>NUCLEOTIDE SEQUENCE</scope>
    <source>
        <strain evidence="2">Zg-886</strain>
    </source>
</reference>
<evidence type="ECO:0000313" key="2">
    <source>
        <dbReference type="EMBL" id="QTU84323.1"/>
    </source>
</evidence>
<sequence>MYHEVTVEMIRRRRRRVIVAVLAVLVIVALVAGYVYASRDTLREQAASSLRDAIMNSALQCCAIEGSYPQTLRYLEDNYGLSVNHEDYVVTYEAFASNVAPSVVVVPR</sequence>
<dbReference type="KEGG" id="ebz:J7S26_08275"/>
<gene>
    <name evidence="1" type="ORF">GMI68_07680</name>
    <name evidence="2" type="ORF">J7S26_08275</name>
</gene>
<dbReference type="AlphaFoldDB" id="A0A9E6SUB8"/>
<name>A0A9E6SUB8_9ACTN</name>